<evidence type="ECO:0000313" key="1">
    <source>
        <dbReference type="EMBL" id="GAA5066406.1"/>
    </source>
</evidence>
<accession>A0AAV3USL5</accession>
<name>A0AAV3USL5_9EURY</name>
<sequence>MLFSNSDVDTEVDADHSNEFEAEKFESSIDDGILTVEFASSLVFIANIQTNQFLLVNYISS</sequence>
<organism evidence="1 2">
    <name type="scientific">Haladaptatus pallidirubidus</name>
    <dbReference type="NCBI Taxonomy" id="1008152"/>
    <lineage>
        <taxon>Archaea</taxon>
        <taxon>Methanobacteriati</taxon>
        <taxon>Methanobacteriota</taxon>
        <taxon>Stenosarchaea group</taxon>
        <taxon>Halobacteria</taxon>
        <taxon>Halobacteriales</taxon>
        <taxon>Haladaptataceae</taxon>
        <taxon>Haladaptatus</taxon>
    </lineage>
</organism>
<gene>
    <name evidence="1" type="ORF">GCM10025751_58270</name>
</gene>
<dbReference type="Proteomes" id="UP001501729">
    <property type="component" value="Unassembled WGS sequence"/>
</dbReference>
<protein>
    <submittedName>
        <fullName evidence="1">Uncharacterized protein</fullName>
    </submittedName>
</protein>
<proteinExistence type="predicted"/>
<dbReference type="EMBL" id="BAABKX010000030">
    <property type="protein sequence ID" value="GAA5066406.1"/>
    <property type="molecule type" value="Genomic_DNA"/>
</dbReference>
<comment type="caution">
    <text evidence="1">The sequence shown here is derived from an EMBL/GenBank/DDBJ whole genome shotgun (WGS) entry which is preliminary data.</text>
</comment>
<evidence type="ECO:0000313" key="2">
    <source>
        <dbReference type="Proteomes" id="UP001501729"/>
    </source>
</evidence>
<reference evidence="1 2" key="1">
    <citation type="journal article" date="2019" name="Int. J. Syst. Evol. Microbiol.">
        <title>The Global Catalogue of Microorganisms (GCM) 10K type strain sequencing project: providing services to taxonomists for standard genome sequencing and annotation.</title>
        <authorList>
            <consortium name="The Broad Institute Genomics Platform"/>
            <consortium name="The Broad Institute Genome Sequencing Center for Infectious Disease"/>
            <person name="Wu L."/>
            <person name="Ma J."/>
        </authorList>
    </citation>
    <scope>NUCLEOTIDE SEQUENCE [LARGE SCALE GENOMIC DNA]</scope>
    <source>
        <strain evidence="1 2">JCM 17504</strain>
    </source>
</reference>
<dbReference type="AlphaFoldDB" id="A0AAV3USL5"/>
<keyword evidence="2" id="KW-1185">Reference proteome</keyword>